<gene>
    <name evidence="2" type="ORF">AAFF_G00288910</name>
</gene>
<dbReference type="EMBL" id="JAINUG010000040">
    <property type="protein sequence ID" value="KAJ8407215.1"/>
    <property type="molecule type" value="Genomic_DNA"/>
</dbReference>
<evidence type="ECO:0000256" key="1">
    <source>
        <dbReference type="SAM" id="MobiDB-lite"/>
    </source>
</evidence>
<evidence type="ECO:0000313" key="3">
    <source>
        <dbReference type="Proteomes" id="UP001221898"/>
    </source>
</evidence>
<proteinExistence type="predicted"/>
<accession>A0AAD7SRD2</accession>
<dbReference type="AlphaFoldDB" id="A0AAD7SRD2"/>
<reference evidence="2" key="1">
    <citation type="journal article" date="2023" name="Science">
        <title>Genome structures resolve the early diversification of teleost fishes.</title>
        <authorList>
            <person name="Parey E."/>
            <person name="Louis A."/>
            <person name="Montfort J."/>
            <person name="Bouchez O."/>
            <person name="Roques C."/>
            <person name="Iampietro C."/>
            <person name="Lluch J."/>
            <person name="Castinel A."/>
            <person name="Donnadieu C."/>
            <person name="Desvignes T."/>
            <person name="Floi Bucao C."/>
            <person name="Jouanno E."/>
            <person name="Wen M."/>
            <person name="Mejri S."/>
            <person name="Dirks R."/>
            <person name="Jansen H."/>
            <person name="Henkel C."/>
            <person name="Chen W.J."/>
            <person name="Zahm M."/>
            <person name="Cabau C."/>
            <person name="Klopp C."/>
            <person name="Thompson A.W."/>
            <person name="Robinson-Rechavi M."/>
            <person name="Braasch I."/>
            <person name="Lecointre G."/>
            <person name="Bobe J."/>
            <person name="Postlethwait J.H."/>
            <person name="Berthelot C."/>
            <person name="Roest Crollius H."/>
            <person name="Guiguen Y."/>
        </authorList>
    </citation>
    <scope>NUCLEOTIDE SEQUENCE</scope>
    <source>
        <strain evidence="2">NC1722</strain>
    </source>
</reference>
<comment type="caution">
    <text evidence="2">The sequence shown here is derived from an EMBL/GenBank/DDBJ whole genome shotgun (WGS) entry which is preliminary data.</text>
</comment>
<keyword evidence="3" id="KW-1185">Reference proteome</keyword>
<feature type="compositionally biased region" description="Basic residues" evidence="1">
    <location>
        <begin position="88"/>
        <end position="102"/>
    </location>
</feature>
<dbReference type="Proteomes" id="UP001221898">
    <property type="component" value="Unassembled WGS sequence"/>
</dbReference>
<name>A0AAD7SRD2_9TELE</name>
<sequence length="132" mass="14347">MNVWMLLPSNAAQLQDAPDEVQQDLKGAAGYKWKPVKCGRALVSNPDPGQQPEGDSLCIKELPACIAGLCAETFRNVPGLSLQLSSRRCQRQRQRQRRRRGGRVSVFLQARVGPVLSSTATQKPNACTSSGS</sequence>
<feature type="region of interest" description="Disordered" evidence="1">
    <location>
        <begin position="85"/>
        <end position="106"/>
    </location>
</feature>
<organism evidence="2 3">
    <name type="scientific">Aldrovandia affinis</name>
    <dbReference type="NCBI Taxonomy" id="143900"/>
    <lineage>
        <taxon>Eukaryota</taxon>
        <taxon>Metazoa</taxon>
        <taxon>Chordata</taxon>
        <taxon>Craniata</taxon>
        <taxon>Vertebrata</taxon>
        <taxon>Euteleostomi</taxon>
        <taxon>Actinopterygii</taxon>
        <taxon>Neopterygii</taxon>
        <taxon>Teleostei</taxon>
        <taxon>Notacanthiformes</taxon>
        <taxon>Halosauridae</taxon>
        <taxon>Aldrovandia</taxon>
    </lineage>
</organism>
<evidence type="ECO:0000313" key="2">
    <source>
        <dbReference type="EMBL" id="KAJ8407215.1"/>
    </source>
</evidence>
<protein>
    <submittedName>
        <fullName evidence="2">Uncharacterized protein</fullName>
    </submittedName>
</protein>